<keyword evidence="2" id="KW-1185">Reference proteome</keyword>
<dbReference type="HOGENOM" id="CLU_037269_6_3_1"/>
<proteinExistence type="predicted"/>
<comment type="caution">
    <text evidence="1">The sequence shown here is derived from an EMBL/GenBank/DDBJ whole genome shotgun (WGS) entry which is preliminary data.</text>
</comment>
<dbReference type="eggNOG" id="KOG4411">
    <property type="taxonomic scope" value="Eukaryota"/>
</dbReference>
<name>K0KMC4_WICCF</name>
<dbReference type="InterPro" id="IPR008949">
    <property type="entry name" value="Isoprenoid_synthase_dom_sf"/>
</dbReference>
<gene>
    <name evidence="1" type="ORF">BN7_2073</name>
</gene>
<organism evidence="1 2">
    <name type="scientific">Wickerhamomyces ciferrii (strain ATCC 14091 / BCRC 22168 / CBS 111 / JCM 3599 / NBRC 0793 / NRRL Y-1031 F-60-10)</name>
    <name type="common">Yeast</name>
    <name type="synonym">Pichia ciferrii</name>
    <dbReference type="NCBI Taxonomy" id="1206466"/>
    <lineage>
        <taxon>Eukaryota</taxon>
        <taxon>Fungi</taxon>
        <taxon>Dikarya</taxon>
        <taxon>Ascomycota</taxon>
        <taxon>Saccharomycotina</taxon>
        <taxon>Saccharomycetes</taxon>
        <taxon>Phaffomycetales</taxon>
        <taxon>Wickerhamomycetaceae</taxon>
        <taxon>Wickerhamomyces</taxon>
    </lineage>
</organism>
<evidence type="ECO:0008006" key="3">
    <source>
        <dbReference type="Google" id="ProtNLM"/>
    </source>
</evidence>
<dbReference type="Pfam" id="PF00494">
    <property type="entry name" value="SQS_PSY"/>
    <property type="match status" value="1"/>
</dbReference>
<dbReference type="InterPro" id="IPR002060">
    <property type="entry name" value="Squ/phyt_synthse"/>
</dbReference>
<reference evidence="1 2" key="1">
    <citation type="journal article" date="2012" name="Eukaryot. Cell">
        <title>Draft genome sequence of Wickerhamomyces ciferrii NRRL Y-1031 F-60-10.</title>
        <authorList>
            <person name="Schneider J."/>
            <person name="Andrea H."/>
            <person name="Blom J."/>
            <person name="Jaenicke S."/>
            <person name="Ruckert C."/>
            <person name="Schorsch C."/>
            <person name="Szczepanowski R."/>
            <person name="Farwick M."/>
            <person name="Goesmann A."/>
            <person name="Puhler A."/>
            <person name="Schaffer S."/>
            <person name="Tauch A."/>
            <person name="Kohler T."/>
            <person name="Brinkrolf K."/>
        </authorList>
    </citation>
    <scope>NUCLEOTIDE SEQUENCE [LARGE SCALE GENOMIC DNA]</scope>
    <source>
        <strain evidence="2">ATCC 14091 / BCRC 22168 / CBS 111 / JCM 3599 / NBRC 0793 / NRRL Y-1031 F-60-10</strain>
    </source>
</reference>
<dbReference type="InParanoid" id="K0KMC4"/>
<evidence type="ECO:0000313" key="2">
    <source>
        <dbReference type="Proteomes" id="UP000009328"/>
    </source>
</evidence>
<accession>K0KMC4</accession>
<protein>
    <recommendedName>
        <fullName evidence="3">NADH dehydrogenase (Ubiquinone) complex I, assembly factor 6</fullName>
    </recommendedName>
</protein>
<dbReference type="AlphaFoldDB" id="K0KMC4"/>
<evidence type="ECO:0000313" key="1">
    <source>
        <dbReference type="EMBL" id="CCH42529.1"/>
    </source>
</evidence>
<dbReference type="Gene3D" id="1.10.600.10">
    <property type="entry name" value="Farnesyl Diphosphate Synthase"/>
    <property type="match status" value="1"/>
</dbReference>
<dbReference type="EMBL" id="CAIF01000048">
    <property type="protein sequence ID" value="CCH42529.1"/>
    <property type="molecule type" value="Genomic_DNA"/>
</dbReference>
<dbReference type="Proteomes" id="UP000009328">
    <property type="component" value="Unassembled WGS sequence"/>
</dbReference>
<dbReference type="SUPFAM" id="SSF48576">
    <property type="entry name" value="Terpenoid synthases"/>
    <property type="match status" value="1"/>
</dbReference>
<sequence length="382" mass="44062">MSRRSLPLYPRGFNFQGRALQKRFVSTAYESQISKARVSCLDSLHKYDKSSYVLSAYIPKPARDYFIAIRAFNIEISKISNSQESQVNRQLKSTIGVSSNDLKFKFWEDLIFKVFQNPYSDQVIGEPVALLIRDGVRNDFNLTPDGFNQILSTRKDFLSRSYFQNVDQLSSYGEGLHSQLNYMAQNLMLSNQLSPSTINLVEESTELQDLITEISAHLGQATGIASLVIGTKYYAQHKNQINLPIDIMTKYDLSQELLLRLFQGHEAGNPNEIESKLKDVIYETCIGANDHLISAREKFKKVKKITSDIISSTDDDLILMKSKSWKRQIPDCLFVPFMTSIPLDGYLSQLEHNDFDILSKKIENPYWKIVWRSYWNYQRRIL</sequence>
<dbReference type="STRING" id="1206466.K0KMC4"/>